<keyword evidence="7" id="KW-1133">Transmembrane helix</keyword>
<comment type="caution">
    <text evidence="9">The sequence shown here is derived from an EMBL/GenBank/DDBJ whole genome shotgun (WGS) entry which is preliminary data.</text>
</comment>
<dbReference type="InterPro" id="IPR031811">
    <property type="entry name" value="ALGX/ALGJ_SGNH-like"/>
</dbReference>
<evidence type="ECO:0000256" key="3">
    <source>
        <dbReference type="ARBA" id="ARBA00022679"/>
    </source>
</evidence>
<keyword evidence="9" id="KW-0131">Cell cycle</keyword>
<keyword evidence="5" id="KW-0574">Periplasm</keyword>
<evidence type="ECO:0000313" key="9">
    <source>
        <dbReference type="EMBL" id="GGR58758.1"/>
    </source>
</evidence>
<protein>
    <submittedName>
        <fullName evidence="9">Cell division protein FtsQ</fullName>
    </submittedName>
</protein>
<evidence type="ECO:0000256" key="5">
    <source>
        <dbReference type="ARBA" id="ARBA00022764"/>
    </source>
</evidence>
<sequence>MTTTPPTLNTADSARPAPRGRALIAGQLRDAARLPRPLLLTGATFLLLISAGLIAAARAALTPDPHHPVPLSGEALRSGETFHALEAHLDANLPGRDALIATANTARYLTVRGGTDEVRQGRDGWLFLTSELAAHPQAQRHLTARADLTARLSRDLAARGVTLLVAVSPNKTRVEAAHLPGGALPGWVDARQYETYQAMLRARGVATADLMTPMLRAVTRTPQYYRTDTHWNQDGARTAAQATAQAVRTLAADLPAATFTTTRAPETARPGDLLKLMGLQHVPDALRPHADREATETTLGGGGGLLGEAPQVMLAGSSYGLRGNYAGALQEALGSAVLNVSTEGAHFSGSIRPALQDPAFLDSPPRVLIWEIPQRFLPLPLDSEDQHPFKVP</sequence>
<accession>A0ABQ2RV77</accession>
<keyword evidence="7" id="KW-0472">Membrane</keyword>
<dbReference type="GO" id="GO:0051301">
    <property type="term" value="P:cell division"/>
    <property type="evidence" value="ECO:0007669"/>
    <property type="project" value="UniProtKB-KW"/>
</dbReference>
<name>A0ABQ2RV77_9DEIO</name>
<keyword evidence="3" id="KW-0808">Transferase</keyword>
<keyword evidence="6" id="KW-0016">Alginate biosynthesis</keyword>
<evidence type="ECO:0000256" key="2">
    <source>
        <dbReference type="ARBA" id="ARBA00005182"/>
    </source>
</evidence>
<evidence type="ECO:0000313" key="10">
    <source>
        <dbReference type="Proteomes" id="UP000634308"/>
    </source>
</evidence>
<evidence type="ECO:0000256" key="6">
    <source>
        <dbReference type="ARBA" id="ARBA00022841"/>
    </source>
</evidence>
<organism evidence="9 10">
    <name type="scientific">Deinococcus seoulensis</name>
    <dbReference type="NCBI Taxonomy" id="1837379"/>
    <lineage>
        <taxon>Bacteria</taxon>
        <taxon>Thermotogati</taxon>
        <taxon>Deinococcota</taxon>
        <taxon>Deinococci</taxon>
        <taxon>Deinococcales</taxon>
        <taxon>Deinococcaceae</taxon>
        <taxon>Deinococcus</taxon>
    </lineage>
</organism>
<feature type="domain" description="AlgX/AlgJ SGNH hydrolase-like" evidence="8">
    <location>
        <begin position="118"/>
        <end position="373"/>
    </location>
</feature>
<dbReference type="Proteomes" id="UP000634308">
    <property type="component" value="Unassembled WGS sequence"/>
</dbReference>
<keyword evidence="7" id="KW-0812">Transmembrane</keyword>
<evidence type="ECO:0000256" key="4">
    <source>
        <dbReference type="ARBA" id="ARBA00022729"/>
    </source>
</evidence>
<keyword evidence="10" id="KW-1185">Reference proteome</keyword>
<gene>
    <name evidence="9" type="primary">wssI</name>
    <name evidence="9" type="ORF">GCM10008959_20600</name>
</gene>
<dbReference type="Pfam" id="PF16822">
    <property type="entry name" value="ALGX"/>
    <property type="match status" value="1"/>
</dbReference>
<evidence type="ECO:0000256" key="1">
    <source>
        <dbReference type="ARBA" id="ARBA00004418"/>
    </source>
</evidence>
<reference evidence="10" key="1">
    <citation type="journal article" date="2019" name="Int. J. Syst. Evol. Microbiol.">
        <title>The Global Catalogue of Microorganisms (GCM) 10K type strain sequencing project: providing services to taxonomists for standard genome sequencing and annotation.</title>
        <authorList>
            <consortium name="The Broad Institute Genomics Platform"/>
            <consortium name="The Broad Institute Genome Sequencing Center for Infectious Disease"/>
            <person name="Wu L."/>
            <person name="Ma J."/>
        </authorList>
    </citation>
    <scope>NUCLEOTIDE SEQUENCE [LARGE SCALE GENOMIC DNA]</scope>
    <source>
        <strain evidence="10">JCM 31404</strain>
    </source>
</reference>
<evidence type="ECO:0000259" key="8">
    <source>
        <dbReference type="Pfam" id="PF16822"/>
    </source>
</evidence>
<comment type="pathway">
    <text evidence="2">Glycan biosynthesis; alginate biosynthesis.</text>
</comment>
<dbReference type="EMBL" id="BMQM01000012">
    <property type="protein sequence ID" value="GGR58758.1"/>
    <property type="molecule type" value="Genomic_DNA"/>
</dbReference>
<feature type="transmembrane region" description="Helical" evidence="7">
    <location>
        <begin position="38"/>
        <end position="61"/>
    </location>
</feature>
<proteinExistence type="predicted"/>
<evidence type="ECO:0000256" key="7">
    <source>
        <dbReference type="SAM" id="Phobius"/>
    </source>
</evidence>
<keyword evidence="4" id="KW-0732">Signal</keyword>
<comment type="subcellular location">
    <subcellularLocation>
        <location evidence="1">Periplasm</location>
    </subcellularLocation>
</comment>
<keyword evidence="9" id="KW-0132">Cell division</keyword>
<dbReference type="RefSeq" id="WP_189064898.1">
    <property type="nucleotide sequence ID" value="NZ_BMQM01000012.1"/>
</dbReference>